<keyword evidence="1" id="KW-0812">Transmembrane</keyword>
<dbReference type="AlphaFoldDB" id="A0A1H7H8E7"/>
<evidence type="ECO:0000313" key="3">
    <source>
        <dbReference type="Proteomes" id="UP000199297"/>
    </source>
</evidence>
<dbReference type="EMBL" id="FOBI01000001">
    <property type="protein sequence ID" value="SEK45300.1"/>
    <property type="molecule type" value="Genomic_DNA"/>
</dbReference>
<proteinExistence type="predicted"/>
<keyword evidence="3" id="KW-1185">Reference proteome</keyword>
<protein>
    <submittedName>
        <fullName evidence="2">Uncharacterized protein</fullName>
    </submittedName>
</protein>
<sequence length="67" mass="7656">MVLLLVVALSVVFSMFFYCQAISSGLGAKRWATAGLMFGPFVWPMFCMKKRVKQYQRFGFECLLFSA</sequence>
<name>A0A1H7H8E7_9GAMM</name>
<gene>
    <name evidence="2" type="ORF">SAMN05216262_101396</name>
</gene>
<dbReference type="STRING" id="641665.GCA_002104455_00309"/>
<keyword evidence="1" id="KW-0472">Membrane</keyword>
<accession>A0A1H7H8E7</accession>
<evidence type="ECO:0000256" key="1">
    <source>
        <dbReference type="SAM" id="Phobius"/>
    </source>
</evidence>
<feature type="transmembrane region" description="Helical" evidence="1">
    <location>
        <begin position="31"/>
        <end position="48"/>
    </location>
</feature>
<keyword evidence="1" id="KW-1133">Transmembrane helix</keyword>
<dbReference type="Proteomes" id="UP000199297">
    <property type="component" value="Unassembled WGS sequence"/>
</dbReference>
<reference evidence="3" key="1">
    <citation type="submission" date="2016-10" db="EMBL/GenBank/DDBJ databases">
        <authorList>
            <person name="Varghese N."/>
            <person name="Submissions S."/>
        </authorList>
    </citation>
    <scope>NUCLEOTIDE SEQUENCE [LARGE SCALE GENOMIC DNA]</scope>
    <source>
        <strain evidence="3">CGMCC 1.9127</strain>
    </source>
</reference>
<evidence type="ECO:0000313" key="2">
    <source>
        <dbReference type="EMBL" id="SEK45300.1"/>
    </source>
</evidence>
<organism evidence="2 3">
    <name type="scientific">Colwellia chukchiensis</name>
    <dbReference type="NCBI Taxonomy" id="641665"/>
    <lineage>
        <taxon>Bacteria</taxon>
        <taxon>Pseudomonadati</taxon>
        <taxon>Pseudomonadota</taxon>
        <taxon>Gammaproteobacteria</taxon>
        <taxon>Alteromonadales</taxon>
        <taxon>Colwelliaceae</taxon>
        <taxon>Colwellia</taxon>
    </lineage>
</organism>